<feature type="region of interest" description="Disordered" evidence="1">
    <location>
        <begin position="30"/>
        <end position="133"/>
    </location>
</feature>
<feature type="compositionally biased region" description="Polar residues" evidence="1">
    <location>
        <begin position="91"/>
        <end position="108"/>
    </location>
</feature>
<feature type="compositionally biased region" description="Basic and acidic residues" evidence="1">
    <location>
        <begin position="221"/>
        <end position="235"/>
    </location>
</feature>
<evidence type="ECO:0000313" key="2">
    <source>
        <dbReference type="EMBL" id="KZS93616.1"/>
    </source>
</evidence>
<evidence type="ECO:0000313" key="3">
    <source>
        <dbReference type="Proteomes" id="UP000076722"/>
    </source>
</evidence>
<sequence>MLSQATRSVTRATRSLRPILSVYERLHDPSALPVVGHTPPITSTSTEPPTAHGSADNSNFTQRTVPPTITTGHIASGSNTHSAHTSAAPDSHSSLDTLAQPSPGPSNSTRKHSGRRKNSHINKSRHGTLPTDIQAHLKLVNLRRRNSVKKETWRSFTSENSSRDKRMWNCAKSASYYHKLTKSKKIKTSRPISASNTSSHSSPQPLQGNSLFNSRAGPLSTREEHEQAVSRKDEPVPVTAGFIPAVLPRTSLPSASTSFFDIPVSISPTA</sequence>
<protein>
    <submittedName>
        <fullName evidence="2">Uncharacterized protein</fullName>
    </submittedName>
</protein>
<evidence type="ECO:0000256" key="1">
    <source>
        <dbReference type="SAM" id="MobiDB-lite"/>
    </source>
</evidence>
<feature type="compositionally biased region" description="Polar residues" evidence="1">
    <location>
        <begin position="55"/>
        <end position="85"/>
    </location>
</feature>
<feature type="compositionally biased region" description="Basic residues" evidence="1">
    <location>
        <begin position="109"/>
        <end position="126"/>
    </location>
</feature>
<gene>
    <name evidence="2" type="ORF">SISNIDRAFT_465801</name>
</gene>
<dbReference type="EMBL" id="KV419406">
    <property type="protein sequence ID" value="KZS93616.1"/>
    <property type="molecule type" value="Genomic_DNA"/>
</dbReference>
<keyword evidence="3" id="KW-1185">Reference proteome</keyword>
<proteinExistence type="predicted"/>
<dbReference type="Proteomes" id="UP000076722">
    <property type="component" value="Unassembled WGS sequence"/>
</dbReference>
<organism evidence="2 3">
    <name type="scientific">Sistotremastrum niveocremeum HHB9708</name>
    <dbReference type="NCBI Taxonomy" id="1314777"/>
    <lineage>
        <taxon>Eukaryota</taxon>
        <taxon>Fungi</taxon>
        <taxon>Dikarya</taxon>
        <taxon>Basidiomycota</taxon>
        <taxon>Agaricomycotina</taxon>
        <taxon>Agaricomycetes</taxon>
        <taxon>Sistotremastrales</taxon>
        <taxon>Sistotremastraceae</taxon>
        <taxon>Sertulicium</taxon>
        <taxon>Sertulicium niveocremeum</taxon>
    </lineage>
</organism>
<reference evidence="2 3" key="1">
    <citation type="journal article" date="2016" name="Mol. Biol. Evol.">
        <title>Comparative Genomics of Early-Diverging Mushroom-Forming Fungi Provides Insights into the Origins of Lignocellulose Decay Capabilities.</title>
        <authorList>
            <person name="Nagy L.G."/>
            <person name="Riley R."/>
            <person name="Tritt A."/>
            <person name="Adam C."/>
            <person name="Daum C."/>
            <person name="Floudas D."/>
            <person name="Sun H."/>
            <person name="Yadav J.S."/>
            <person name="Pangilinan J."/>
            <person name="Larsson K.H."/>
            <person name="Matsuura K."/>
            <person name="Barry K."/>
            <person name="Labutti K."/>
            <person name="Kuo R."/>
            <person name="Ohm R.A."/>
            <person name="Bhattacharya S.S."/>
            <person name="Shirouzu T."/>
            <person name="Yoshinaga Y."/>
            <person name="Martin F.M."/>
            <person name="Grigoriev I.V."/>
            <person name="Hibbett D.S."/>
        </authorList>
    </citation>
    <scope>NUCLEOTIDE SEQUENCE [LARGE SCALE GENOMIC DNA]</scope>
    <source>
        <strain evidence="2 3">HHB9708</strain>
    </source>
</reference>
<name>A0A164UX92_9AGAM</name>
<feature type="compositionally biased region" description="Low complexity" evidence="1">
    <location>
        <begin position="38"/>
        <end position="50"/>
    </location>
</feature>
<dbReference type="AlphaFoldDB" id="A0A164UX92"/>
<accession>A0A164UX92</accession>
<feature type="compositionally biased region" description="Polar residues" evidence="1">
    <location>
        <begin position="190"/>
        <end position="213"/>
    </location>
</feature>
<feature type="region of interest" description="Disordered" evidence="1">
    <location>
        <begin position="182"/>
        <end position="238"/>
    </location>
</feature>